<keyword evidence="3" id="KW-1185">Reference proteome</keyword>
<name>A0A4P6JYZ3_KTERU</name>
<dbReference type="CDD" id="cd02199">
    <property type="entry name" value="YjgF_YER057c_UK114_like_1"/>
    <property type="match status" value="1"/>
</dbReference>
<dbReference type="SUPFAM" id="SSF55298">
    <property type="entry name" value="YjgF-like"/>
    <property type="match status" value="1"/>
</dbReference>
<dbReference type="OrthoDB" id="9806350at2"/>
<dbReference type="Gene3D" id="3.30.1330.40">
    <property type="entry name" value="RutC-like"/>
    <property type="match status" value="1"/>
</dbReference>
<proteinExistence type="predicted"/>
<reference evidence="2 3" key="1">
    <citation type="submission" date="2019-01" db="EMBL/GenBank/DDBJ databases">
        <title>Ktedonosporobacter rubrisoli SCAWS-G2.</title>
        <authorList>
            <person name="Huang Y."/>
            <person name="Yan B."/>
        </authorList>
    </citation>
    <scope>NUCLEOTIDE SEQUENCE [LARGE SCALE GENOMIC DNA]</scope>
    <source>
        <strain evidence="2 3">SCAWS-G2</strain>
    </source>
</reference>
<evidence type="ECO:0000313" key="3">
    <source>
        <dbReference type="Proteomes" id="UP000290365"/>
    </source>
</evidence>
<feature type="domain" description="Endoribonuclease L-PSP/chorismate mutase-like" evidence="1">
    <location>
        <begin position="5"/>
        <end position="141"/>
    </location>
</feature>
<sequence length="153" mass="16358">MSKIEQRLQKLGYVLPAVFHPAGSYEPYVITGNLLYLSGAAPQTPEGKWVVGKVGAEFTAEQAYEHARLVGMQLLAVMKEALGDLSRVKRVVKVLGMVNAEPEFTEYTKVINGCSDLFAEVLGEAGKHARAAVGMAGLPGNVSVEVEAIVEIA</sequence>
<evidence type="ECO:0000313" key="2">
    <source>
        <dbReference type="EMBL" id="QBD80296.1"/>
    </source>
</evidence>
<dbReference type="PANTHER" id="PTHR43760">
    <property type="entry name" value="ENDORIBONUCLEASE-RELATED"/>
    <property type="match status" value="1"/>
</dbReference>
<dbReference type="Pfam" id="PF14588">
    <property type="entry name" value="YjgF_endoribonc"/>
    <property type="match status" value="1"/>
</dbReference>
<gene>
    <name evidence="2" type="ORF">EPA93_31710</name>
</gene>
<dbReference type="EMBL" id="CP035758">
    <property type="protein sequence ID" value="QBD80296.1"/>
    <property type="molecule type" value="Genomic_DNA"/>
</dbReference>
<dbReference type="InterPro" id="IPR013813">
    <property type="entry name" value="Endoribo_LPSP/chorism_mut-like"/>
</dbReference>
<dbReference type="PANTHER" id="PTHR43760:SF1">
    <property type="entry name" value="ENDORIBONUCLEASE L-PSP_CHORISMATE MUTASE-LIKE DOMAIN-CONTAINING PROTEIN"/>
    <property type="match status" value="1"/>
</dbReference>
<dbReference type="InterPro" id="IPR035959">
    <property type="entry name" value="RutC-like_sf"/>
</dbReference>
<dbReference type="KEGG" id="kbs:EPA93_31710"/>
<dbReference type="RefSeq" id="WP_129891361.1">
    <property type="nucleotide sequence ID" value="NZ_CP035758.1"/>
</dbReference>
<dbReference type="AlphaFoldDB" id="A0A4P6JYZ3"/>
<accession>A0A4P6JYZ3</accession>
<protein>
    <submittedName>
        <fullName evidence="2">RidA family protein</fullName>
    </submittedName>
</protein>
<dbReference type="Proteomes" id="UP000290365">
    <property type="component" value="Chromosome"/>
</dbReference>
<organism evidence="2 3">
    <name type="scientific">Ktedonosporobacter rubrisoli</name>
    <dbReference type="NCBI Taxonomy" id="2509675"/>
    <lineage>
        <taxon>Bacteria</taxon>
        <taxon>Bacillati</taxon>
        <taxon>Chloroflexota</taxon>
        <taxon>Ktedonobacteria</taxon>
        <taxon>Ktedonobacterales</taxon>
        <taxon>Ktedonosporobacteraceae</taxon>
        <taxon>Ktedonosporobacter</taxon>
    </lineage>
</organism>
<evidence type="ECO:0000259" key="1">
    <source>
        <dbReference type="Pfam" id="PF14588"/>
    </source>
</evidence>